<organism evidence="5 6">
    <name type="scientific">Ferrimonas balearica (strain DSM 9799 / CCM 4581 / KCTC 23876 / PAT)</name>
    <dbReference type="NCBI Taxonomy" id="550540"/>
    <lineage>
        <taxon>Bacteria</taxon>
        <taxon>Pseudomonadati</taxon>
        <taxon>Pseudomonadota</taxon>
        <taxon>Gammaproteobacteria</taxon>
        <taxon>Alteromonadales</taxon>
        <taxon>Ferrimonadaceae</taxon>
        <taxon>Ferrimonas</taxon>
    </lineage>
</organism>
<dbReference type="STRING" id="550540.Fbal_3751"/>
<dbReference type="OrthoDB" id="1316910at2"/>
<dbReference type="Proteomes" id="UP000006683">
    <property type="component" value="Chromosome"/>
</dbReference>
<feature type="transmembrane region" description="Helical" evidence="1">
    <location>
        <begin position="20"/>
        <end position="42"/>
    </location>
</feature>
<reference evidence="5 6" key="1">
    <citation type="journal article" date="2010" name="Stand. Genomic Sci.">
        <title>Complete genome sequence of Ferrimonas balearica type strain (PAT).</title>
        <authorList>
            <person name="Nolan M."/>
            <person name="Sikorski J."/>
            <person name="Davenport K."/>
            <person name="Lucas S."/>
            <person name="Glavina Del Rio T."/>
            <person name="Tice H."/>
            <person name="Cheng J."/>
            <person name="Goodwin L."/>
            <person name="Pitluck S."/>
            <person name="Liolios K."/>
            <person name="Ivanova N."/>
            <person name="Mavromatis K."/>
            <person name="Ovchinnikova G."/>
            <person name="Pati A."/>
            <person name="Chen A."/>
            <person name="Palaniappan K."/>
            <person name="Land M."/>
            <person name="Hauser L."/>
            <person name="Chang Y."/>
            <person name="Jeffries C."/>
            <person name="Tapia R."/>
            <person name="Brettin T."/>
            <person name="Detter J."/>
            <person name="Han C."/>
            <person name="Yasawong M."/>
            <person name="Rohde M."/>
            <person name="Tindall B."/>
            <person name="Goker M."/>
            <person name="Woyke T."/>
            <person name="Bristow J."/>
            <person name="Eisen J."/>
            <person name="Markowitz V."/>
            <person name="Hugenholtz P."/>
            <person name="Kyrpides N."/>
            <person name="Klenk H."/>
            <person name="Lapidus A."/>
        </authorList>
    </citation>
    <scope>NUCLEOTIDE SEQUENCE [LARGE SCALE GENOMIC DNA]</scope>
    <source>
        <strain evidence="6">DSM 9799 / CCM 4581 / KCTC 23876 / PAT</strain>
    </source>
</reference>
<keyword evidence="1" id="KW-0472">Membrane</keyword>
<dbReference type="InterPro" id="IPR052155">
    <property type="entry name" value="Biofilm_reg_signaling"/>
</dbReference>
<dbReference type="AlphaFoldDB" id="E1SR14"/>
<dbReference type="InterPro" id="IPR013655">
    <property type="entry name" value="PAS_fold_3"/>
</dbReference>
<evidence type="ECO:0000313" key="6">
    <source>
        <dbReference type="Proteomes" id="UP000006683"/>
    </source>
</evidence>
<dbReference type="SMART" id="SM00267">
    <property type="entry name" value="GGDEF"/>
    <property type="match status" value="1"/>
</dbReference>
<name>E1SR14_FERBD</name>
<dbReference type="InterPro" id="IPR029787">
    <property type="entry name" value="Nucleotide_cyclase"/>
</dbReference>
<dbReference type="SMART" id="SM00086">
    <property type="entry name" value="PAC"/>
    <property type="match status" value="1"/>
</dbReference>
<dbReference type="PROSITE" id="PS50112">
    <property type="entry name" value="PAS"/>
    <property type="match status" value="1"/>
</dbReference>
<evidence type="ECO:0000313" key="5">
    <source>
        <dbReference type="EMBL" id="ADN77944.1"/>
    </source>
</evidence>
<proteinExistence type="predicted"/>
<sequence>MTPSTRWPLLARLPKPRWPLLLVMSVSLLLYVVTLVGVDFVLGRDMMRSHLQDAQRHLLKQRAQQLEQMLVTGGSSRTAEVAEQIMLQWAQESSLLSAAIVDRDQRIYFGSQLIWRGGQANRLLDGYQSELARKALLAGRAQFHQDPMRGSLQIYYPLVQLKPQLVPRLLYLEQDLTPLNTITQKQFTDRLSWLWVVALVLAVGLLMLGYRYLVVPMNALTRQVPRLGEPELKLPTDQGLAELVDLSDSMAQSNQRLRESYAQLVASEQRWLYAVEGLKLGVWDWQLDTNTVFLSHHWKAMLGYRDDELVSSFDAWEQRLHPEDRGRVLRQLQEYIEGHIGEFENLHRLCHRDGHYIWVLDKAMMVDWDRDGRPRRMIGTHTDITNELGQPQLGLSGDSHASGLNRPALLRRLEPAVQAADVANDGALLLYLDLDDFKVINDVHGHQAGDRLLEQVERRLHKLVPEASMILRLEGDEFALMVACRPGDTPMEQAEQLGRRIHDGLAKPWLLEGSPLHMGATIGISVFVPGPDQDTNTVLAQAELAVFDAKEYERSSTRVYRPALHQEARRLLWLRDGLHQALTHNQLRLHYQPVMDPDREILTVEALLRWHHPERGEILPDQFLPVLKRYGMSDQLTELQLEQACRDLASLRRHGVDRMSLNLSLRQLMATDFIDQLRHQMERHGIGRQALAIELSERELLNCEDDELSRLEALVALGVDLVLDDLGSGLMAPAQLLALPLTEVKLDCRHFGSLARPQAQALLRAQVQVIRALELPWTAHGVDEEACYEVLLGQGGRRFQGYLFSAPRPLDSLLKLLKVQQLHAVPTTASTP</sequence>
<dbReference type="NCBIfam" id="TIGR00229">
    <property type="entry name" value="sensory_box"/>
    <property type="match status" value="1"/>
</dbReference>
<evidence type="ECO:0000259" key="4">
    <source>
        <dbReference type="PROSITE" id="PS50887"/>
    </source>
</evidence>
<dbReference type="InterPro" id="IPR035919">
    <property type="entry name" value="EAL_sf"/>
</dbReference>
<dbReference type="SUPFAM" id="SSF55785">
    <property type="entry name" value="PYP-like sensor domain (PAS domain)"/>
    <property type="match status" value="1"/>
</dbReference>
<dbReference type="SUPFAM" id="SSF55073">
    <property type="entry name" value="Nucleotide cyclase"/>
    <property type="match status" value="1"/>
</dbReference>
<dbReference type="GeneID" id="67183945"/>
<dbReference type="InterPro" id="IPR000014">
    <property type="entry name" value="PAS"/>
</dbReference>
<dbReference type="KEGG" id="fbl:Fbal_3751"/>
<dbReference type="PROSITE" id="PS50887">
    <property type="entry name" value="GGDEF"/>
    <property type="match status" value="1"/>
</dbReference>
<dbReference type="Gene3D" id="3.30.450.20">
    <property type="entry name" value="PAS domain"/>
    <property type="match status" value="1"/>
</dbReference>
<keyword evidence="1" id="KW-1133">Transmembrane helix</keyword>
<dbReference type="RefSeq" id="WP_013347249.1">
    <property type="nucleotide sequence ID" value="NC_014541.1"/>
</dbReference>
<dbReference type="eggNOG" id="COG2202">
    <property type="taxonomic scope" value="Bacteria"/>
</dbReference>
<accession>E1SR14</accession>
<evidence type="ECO:0000259" key="3">
    <source>
        <dbReference type="PROSITE" id="PS50883"/>
    </source>
</evidence>
<evidence type="ECO:0000259" key="2">
    <source>
        <dbReference type="PROSITE" id="PS50112"/>
    </source>
</evidence>
<dbReference type="HOGENOM" id="CLU_000445_70_20_6"/>
<dbReference type="eggNOG" id="COG5001">
    <property type="taxonomic scope" value="Bacteria"/>
</dbReference>
<feature type="transmembrane region" description="Helical" evidence="1">
    <location>
        <begin position="193"/>
        <end position="213"/>
    </location>
</feature>
<evidence type="ECO:0000256" key="1">
    <source>
        <dbReference type="SAM" id="Phobius"/>
    </source>
</evidence>
<dbReference type="InterPro" id="IPR000160">
    <property type="entry name" value="GGDEF_dom"/>
</dbReference>
<feature type="domain" description="PAS" evidence="2">
    <location>
        <begin position="267"/>
        <end position="339"/>
    </location>
</feature>
<dbReference type="SMART" id="SM00091">
    <property type="entry name" value="PAS"/>
    <property type="match status" value="1"/>
</dbReference>
<dbReference type="Gene3D" id="3.20.20.450">
    <property type="entry name" value="EAL domain"/>
    <property type="match status" value="1"/>
</dbReference>
<dbReference type="InterPro" id="IPR001610">
    <property type="entry name" value="PAC"/>
</dbReference>
<dbReference type="CDD" id="cd00130">
    <property type="entry name" value="PAS"/>
    <property type="match status" value="1"/>
</dbReference>
<gene>
    <name evidence="5" type="ordered locus">Fbal_3751</name>
</gene>
<keyword evidence="1" id="KW-0812">Transmembrane</keyword>
<dbReference type="Pfam" id="PF08447">
    <property type="entry name" value="PAS_3"/>
    <property type="match status" value="1"/>
</dbReference>
<feature type="domain" description="GGDEF" evidence="4">
    <location>
        <begin position="425"/>
        <end position="562"/>
    </location>
</feature>
<dbReference type="EMBL" id="CP002209">
    <property type="protein sequence ID" value="ADN77944.1"/>
    <property type="molecule type" value="Genomic_DNA"/>
</dbReference>
<dbReference type="PROSITE" id="PS50883">
    <property type="entry name" value="EAL"/>
    <property type="match status" value="1"/>
</dbReference>
<dbReference type="PANTHER" id="PTHR44757">
    <property type="entry name" value="DIGUANYLATE CYCLASE DGCP"/>
    <property type="match status" value="1"/>
</dbReference>
<dbReference type="CDD" id="cd01948">
    <property type="entry name" value="EAL"/>
    <property type="match status" value="1"/>
</dbReference>
<dbReference type="NCBIfam" id="TIGR00254">
    <property type="entry name" value="GGDEF"/>
    <property type="match status" value="1"/>
</dbReference>
<keyword evidence="6" id="KW-1185">Reference proteome</keyword>
<dbReference type="InterPro" id="IPR043128">
    <property type="entry name" value="Rev_trsase/Diguanyl_cyclase"/>
</dbReference>
<dbReference type="InterPro" id="IPR001633">
    <property type="entry name" value="EAL_dom"/>
</dbReference>
<dbReference type="Pfam" id="PF00563">
    <property type="entry name" value="EAL"/>
    <property type="match status" value="1"/>
</dbReference>
<dbReference type="InterPro" id="IPR035965">
    <property type="entry name" value="PAS-like_dom_sf"/>
</dbReference>
<protein>
    <submittedName>
        <fullName evidence="5">Diguanylate cyclase/phosphodiesterase with PAS/PAC sensor(S)</fullName>
    </submittedName>
</protein>
<dbReference type="SUPFAM" id="SSF141868">
    <property type="entry name" value="EAL domain-like"/>
    <property type="match status" value="1"/>
</dbReference>
<feature type="domain" description="EAL" evidence="3">
    <location>
        <begin position="571"/>
        <end position="821"/>
    </location>
</feature>
<dbReference type="PANTHER" id="PTHR44757:SF2">
    <property type="entry name" value="BIOFILM ARCHITECTURE MAINTENANCE PROTEIN MBAA"/>
    <property type="match status" value="1"/>
</dbReference>
<dbReference type="CDD" id="cd01949">
    <property type="entry name" value="GGDEF"/>
    <property type="match status" value="1"/>
</dbReference>
<dbReference type="Gene3D" id="3.30.70.270">
    <property type="match status" value="1"/>
</dbReference>
<dbReference type="Pfam" id="PF00990">
    <property type="entry name" value="GGDEF"/>
    <property type="match status" value="1"/>
</dbReference>
<dbReference type="SMART" id="SM00052">
    <property type="entry name" value="EAL"/>
    <property type="match status" value="1"/>
</dbReference>